<evidence type="ECO:0000256" key="1">
    <source>
        <dbReference type="SAM" id="MobiDB-lite"/>
    </source>
</evidence>
<feature type="compositionally biased region" description="Polar residues" evidence="1">
    <location>
        <begin position="1"/>
        <end position="10"/>
    </location>
</feature>
<evidence type="ECO:0000313" key="3">
    <source>
        <dbReference type="Proteomes" id="UP000241462"/>
    </source>
</evidence>
<sequence>MTKGSSSSKRTQGDHKRTSKSGRSVVKKQSPPQQQQQHQQTGDNNVYHAGYNTGTPGHLSRSNSGNSPEVMSALAEYEMHLALLEQEDENTIADSASPSSSPSPITSTTTDVTTSSIATSLDTGGASSGGSNNDFAYASPTVAYSSYWGSGGAAGGQHEDDTTPLSVDGYVSIDYVASTILPSLDVPRATRHEGFKHRSSKRGQNK</sequence>
<keyword evidence="3" id="KW-1185">Reference proteome</keyword>
<gene>
    <name evidence="2" type="ORF">BD289DRAFT_84523</name>
</gene>
<evidence type="ECO:0000313" key="2">
    <source>
        <dbReference type="EMBL" id="PSR97694.1"/>
    </source>
</evidence>
<dbReference type="Proteomes" id="UP000241462">
    <property type="component" value="Unassembled WGS sequence"/>
</dbReference>
<feature type="compositionally biased region" description="Polar residues" evidence="1">
    <location>
        <begin position="52"/>
        <end position="69"/>
    </location>
</feature>
<accession>A0A2T3AHK8</accession>
<dbReference type="EMBL" id="KZ678389">
    <property type="protein sequence ID" value="PSR97694.1"/>
    <property type="molecule type" value="Genomic_DNA"/>
</dbReference>
<dbReference type="InParanoid" id="A0A2T3AHK8"/>
<feature type="compositionally biased region" description="Basic residues" evidence="1">
    <location>
        <begin position="194"/>
        <end position="206"/>
    </location>
</feature>
<proteinExistence type="predicted"/>
<feature type="compositionally biased region" description="Low complexity" evidence="1">
    <location>
        <begin position="27"/>
        <end position="40"/>
    </location>
</feature>
<feature type="compositionally biased region" description="Low complexity" evidence="1">
    <location>
        <begin position="92"/>
        <end position="120"/>
    </location>
</feature>
<reference evidence="2 3" key="1">
    <citation type="journal article" date="2018" name="Mycol. Prog.">
        <title>Coniella lustricola, a new species from submerged detritus.</title>
        <authorList>
            <person name="Raudabaugh D.B."/>
            <person name="Iturriaga T."/>
            <person name="Carver A."/>
            <person name="Mondo S."/>
            <person name="Pangilinan J."/>
            <person name="Lipzen A."/>
            <person name="He G."/>
            <person name="Amirebrahimi M."/>
            <person name="Grigoriev I.V."/>
            <person name="Miller A.N."/>
        </authorList>
    </citation>
    <scope>NUCLEOTIDE SEQUENCE [LARGE SCALE GENOMIC DNA]</scope>
    <source>
        <strain evidence="2 3">B22-T-1</strain>
    </source>
</reference>
<dbReference type="AlphaFoldDB" id="A0A2T3AHK8"/>
<protein>
    <submittedName>
        <fullName evidence="2">Uncharacterized protein</fullName>
    </submittedName>
</protein>
<feature type="region of interest" description="Disordered" evidence="1">
    <location>
        <begin position="186"/>
        <end position="206"/>
    </location>
</feature>
<feature type="region of interest" description="Disordered" evidence="1">
    <location>
        <begin position="1"/>
        <end position="132"/>
    </location>
</feature>
<organism evidence="2 3">
    <name type="scientific">Coniella lustricola</name>
    <dbReference type="NCBI Taxonomy" id="2025994"/>
    <lineage>
        <taxon>Eukaryota</taxon>
        <taxon>Fungi</taxon>
        <taxon>Dikarya</taxon>
        <taxon>Ascomycota</taxon>
        <taxon>Pezizomycotina</taxon>
        <taxon>Sordariomycetes</taxon>
        <taxon>Sordariomycetidae</taxon>
        <taxon>Diaporthales</taxon>
        <taxon>Schizoparmaceae</taxon>
        <taxon>Coniella</taxon>
    </lineage>
</organism>
<name>A0A2T3AHK8_9PEZI</name>